<gene>
    <name evidence="2" type="ORF">A3D25_04460</name>
</gene>
<evidence type="ECO:0008006" key="4">
    <source>
        <dbReference type="Google" id="ProtNLM"/>
    </source>
</evidence>
<comment type="caution">
    <text evidence="2">The sequence shown here is derived from an EMBL/GenBank/DDBJ whole genome shotgun (WGS) entry which is preliminary data.</text>
</comment>
<evidence type="ECO:0000313" key="2">
    <source>
        <dbReference type="EMBL" id="OGE40026.1"/>
    </source>
</evidence>
<keyword evidence="1" id="KW-0175">Coiled coil</keyword>
<reference evidence="2 3" key="1">
    <citation type="journal article" date="2016" name="Nat. Commun.">
        <title>Thousands of microbial genomes shed light on interconnected biogeochemical processes in an aquifer system.</title>
        <authorList>
            <person name="Anantharaman K."/>
            <person name="Brown C.T."/>
            <person name="Hug L.A."/>
            <person name="Sharon I."/>
            <person name="Castelle C.J."/>
            <person name="Probst A.J."/>
            <person name="Thomas B.C."/>
            <person name="Singh A."/>
            <person name="Wilkins M.J."/>
            <person name="Karaoz U."/>
            <person name="Brodie E.L."/>
            <person name="Williams K.H."/>
            <person name="Hubbard S.S."/>
            <person name="Banfield J.F."/>
        </authorList>
    </citation>
    <scope>NUCLEOTIDE SEQUENCE [LARGE SCALE GENOMIC DNA]</scope>
</reference>
<dbReference type="Proteomes" id="UP000177328">
    <property type="component" value="Unassembled WGS sequence"/>
</dbReference>
<proteinExistence type="predicted"/>
<name>A0A1F5KGG8_9BACT</name>
<protein>
    <recommendedName>
        <fullName evidence="4">DUF2130 domain-containing protein</fullName>
    </recommendedName>
</protein>
<dbReference type="InterPro" id="IPR019219">
    <property type="entry name" value="DUF2130"/>
</dbReference>
<accession>A0A1F5KGG8</accession>
<dbReference type="EMBL" id="MFDD01000014">
    <property type="protein sequence ID" value="OGE40026.1"/>
    <property type="molecule type" value="Genomic_DNA"/>
</dbReference>
<evidence type="ECO:0000313" key="3">
    <source>
        <dbReference type="Proteomes" id="UP000177328"/>
    </source>
</evidence>
<sequence>MSVSSIQCPKCHTQISVDEVLRHQIEESVKGDLRDEYNQKYISLKLQLSEQSQKEKLELQEQLSKNKKEIETFRENELILRKKAQELEEKEKNLELEMQRQIDEERKKIQEKTETEVTEKFHLKEKEKDQLIESLKKSLDEAQRKASVGSQQLQGEVMELELMEILKREFPIDELSEVGKGVRGADLVQLVKDQIGRDAGKIIWESKRTKAFTEEWIVKLKEDMREAKADVSVIVSTILPSGAKFFTQKDGVYITSFDCVLQVAFILRKSLLDIAQTKALSVGKNEKIESLYRYITSSEFAQRIDSMLETYSKMQQTLDKEKMVMQKIWAQRDKEIERLKNNTLSMHGSLSGLIDEPMADIKSLEFEEIELVIEDPQTDGNL</sequence>
<feature type="coiled-coil region" evidence="1">
    <location>
        <begin position="34"/>
        <end position="152"/>
    </location>
</feature>
<organism evidence="2 3">
    <name type="scientific">Candidatus Daviesbacteria bacterium RIFCSPHIGHO2_02_FULL_43_12</name>
    <dbReference type="NCBI Taxonomy" id="1797776"/>
    <lineage>
        <taxon>Bacteria</taxon>
        <taxon>Candidatus Daviesiibacteriota</taxon>
    </lineage>
</organism>
<evidence type="ECO:0000256" key="1">
    <source>
        <dbReference type="SAM" id="Coils"/>
    </source>
</evidence>
<dbReference type="AlphaFoldDB" id="A0A1F5KGG8"/>
<dbReference type="Pfam" id="PF09903">
    <property type="entry name" value="DUF2130"/>
    <property type="match status" value="1"/>
</dbReference>